<gene>
    <name evidence="2" type="ORF">PaecuDRAFT_2638</name>
</gene>
<feature type="region of interest" description="Disordered" evidence="1">
    <location>
        <begin position="144"/>
        <end position="189"/>
    </location>
</feature>
<dbReference type="RefSeq" id="WP_006038629.1">
    <property type="nucleotide sequence ID" value="NZ_AEDD01000006.1"/>
</dbReference>
<proteinExistence type="predicted"/>
<protein>
    <recommendedName>
        <fullName evidence="4">Tyrosine protein kinase</fullName>
    </recommendedName>
</protein>
<dbReference type="Proteomes" id="UP000005387">
    <property type="component" value="Unassembled WGS sequence"/>
</dbReference>
<accession>E0IAE9</accession>
<feature type="compositionally biased region" description="Basic residues" evidence="1">
    <location>
        <begin position="179"/>
        <end position="189"/>
    </location>
</feature>
<dbReference type="EMBL" id="AEDD01000006">
    <property type="protein sequence ID" value="EFM10726.1"/>
    <property type="molecule type" value="Genomic_DNA"/>
</dbReference>
<dbReference type="OrthoDB" id="2680668at2"/>
<organism evidence="2 3">
    <name type="scientific">Paenibacillus curdlanolyticus YK9</name>
    <dbReference type="NCBI Taxonomy" id="717606"/>
    <lineage>
        <taxon>Bacteria</taxon>
        <taxon>Bacillati</taxon>
        <taxon>Bacillota</taxon>
        <taxon>Bacilli</taxon>
        <taxon>Bacillales</taxon>
        <taxon>Paenibacillaceae</taxon>
        <taxon>Paenibacillus</taxon>
    </lineage>
</organism>
<evidence type="ECO:0000256" key="1">
    <source>
        <dbReference type="SAM" id="MobiDB-lite"/>
    </source>
</evidence>
<dbReference type="eggNOG" id="ENOG50334W8">
    <property type="taxonomic scope" value="Bacteria"/>
</dbReference>
<feature type="compositionally biased region" description="Basic residues" evidence="1">
    <location>
        <begin position="162"/>
        <end position="171"/>
    </location>
</feature>
<keyword evidence="3" id="KW-1185">Reference proteome</keyword>
<evidence type="ECO:0000313" key="2">
    <source>
        <dbReference type="EMBL" id="EFM10726.1"/>
    </source>
</evidence>
<sequence>MNVRNGPPGGYPQHPHMRQNQPFPGISDPFAFGGGFPGIGGGTPANPAPANGTTGNKSVGLPAVAKATAPAKVEDAIAEIVEDSAKSKAGGFSLEKLGELKGVVDRLGGIDGILNSMTKMQKIVANVQSMAPLVKVLMGSFKKDAKASKTGGDDDDDDLPVRPRRRKRRKSGAGAKGTTPRRRPRKRTR</sequence>
<reference evidence="2 3" key="1">
    <citation type="submission" date="2010-07" db="EMBL/GenBank/DDBJ databases">
        <title>The draft genome of Paenibacillus curdlanolyticus YK9.</title>
        <authorList>
            <consortium name="US DOE Joint Genome Institute (JGI-PGF)"/>
            <person name="Lucas S."/>
            <person name="Copeland A."/>
            <person name="Lapidus A."/>
            <person name="Cheng J.-F."/>
            <person name="Bruce D."/>
            <person name="Goodwin L."/>
            <person name="Pitluck S."/>
            <person name="Land M.L."/>
            <person name="Hauser L."/>
            <person name="Chang Y.-J."/>
            <person name="Jeffries C."/>
            <person name="Anderson I.J."/>
            <person name="Johnson E."/>
            <person name="Loganathan U."/>
            <person name="Mulhopadhyay B."/>
            <person name="Kyrpides N."/>
            <person name="Woyke T.J."/>
        </authorList>
    </citation>
    <scope>NUCLEOTIDE SEQUENCE [LARGE SCALE GENOMIC DNA]</scope>
    <source>
        <strain evidence="2 3">YK9</strain>
    </source>
</reference>
<name>E0IAE9_9BACL</name>
<feature type="region of interest" description="Disordered" evidence="1">
    <location>
        <begin position="1"/>
        <end position="54"/>
    </location>
</feature>
<evidence type="ECO:0000313" key="3">
    <source>
        <dbReference type="Proteomes" id="UP000005387"/>
    </source>
</evidence>
<dbReference type="AlphaFoldDB" id="E0IAE9"/>
<evidence type="ECO:0008006" key="4">
    <source>
        <dbReference type="Google" id="ProtNLM"/>
    </source>
</evidence>
<dbReference type="STRING" id="717606.PaecuDRAFT_2638"/>
<feature type="compositionally biased region" description="Gly residues" evidence="1">
    <location>
        <begin position="32"/>
        <end position="43"/>
    </location>
</feature>